<evidence type="ECO:0000313" key="2">
    <source>
        <dbReference type="Proteomes" id="UP000390335"/>
    </source>
</evidence>
<comment type="caution">
    <text evidence="1">The sequence shown here is derived from an EMBL/GenBank/DDBJ whole genome shotgun (WGS) entry which is preliminary data.</text>
</comment>
<keyword evidence="2" id="KW-1185">Reference proteome</keyword>
<name>A0ABQ0Z5X4_9HYPH</name>
<proteinExistence type="predicted"/>
<gene>
    <name evidence="1" type="ORF">RsS93_35390</name>
</gene>
<sequence length="96" mass="10476">MIKHRANLGPKRPAFKRVSDANVIAPSQQGTLSQSYECRQTRAPNIRPAADGSAKIDFHGEIPGTGAVPGQADHHQAERFQRLGHVQATNVKRTEP</sequence>
<dbReference type="Proteomes" id="UP000390335">
    <property type="component" value="Unassembled WGS sequence"/>
</dbReference>
<evidence type="ECO:0000313" key="1">
    <source>
        <dbReference type="EMBL" id="GES50925.1"/>
    </source>
</evidence>
<dbReference type="EMBL" id="BLAJ01000004">
    <property type="protein sequence ID" value="GES50925.1"/>
    <property type="molecule type" value="Genomic_DNA"/>
</dbReference>
<accession>A0ABQ0Z5X4</accession>
<organism evidence="1 2">
    <name type="scientific">Rhizobium dioscoreae</name>
    <dbReference type="NCBI Taxonomy" id="2653122"/>
    <lineage>
        <taxon>Bacteria</taxon>
        <taxon>Pseudomonadati</taxon>
        <taxon>Pseudomonadota</taxon>
        <taxon>Alphaproteobacteria</taxon>
        <taxon>Hyphomicrobiales</taxon>
        <taxon>Rhizobiaceae</taxon>
        <taxon>Rhizobium/Agrobacterium group</taxon>
        <taxon>Rhizobium</taxon>
    </lineage>
</organism>
<reference evidence="1 2" key="1">
    <citation type="journal article" date="2020" name="Genome Biol. Evol.">
        <title>Rhizobium dioscoreae sp. nov., a plant growth-promoting bacterium isolated from yam (Dioscorea species).</title>
        <authorList>
            <person name="Ouyabe M."/>
            <person name="Tanaka N."/>
            <person name="Shiwa Y."/>
            <person name="Fujita N."/>
            <person name="Kikuno H."/>
            <person name="Babil P."/>
            <person name="Shiwachi H."/>
        </authorList>
    </citation>
    <scope>NUCLEOTIDE SEQUENCE [LARGE SCALE GENOMIC DNA]</scope>
    <source>
        <strain evidence="1 2">S-93</strain>
    </source>
</reference>
<protein>
    <submittedName>
        <fullName evidence="1">Uncharacterized protein</fullName>
    </submittedName>
</protein>